<reference evidence="1 2" key="1">
    <citation type="journal article" date="2018" name="Front. Plant Sci.">
        <title>Red Clover (Trifolium pratense) and Zigzag Clover (T. medium) - A Picture of Genomic Similarities and Differences.</title>
        <authorList>
            <person name="Dluhosova J."/>
            <person name="Istvanek J."/>
            <person name="Nedelnik J."/>
            <person name="Repkova J."/>
        </authorList>
    </citation>
    <scope>NUCLEOTIDE SEQUENCE [LARGE SCALE GENOMIC DNA]</scope>
    <source>
        <strain evidence="2">cv. 10/8</strain>
        <tissue evidence="1">Leaf</tissue>
    </source>
</reference>
<protein>
    <submittedName>
        <fullName evidence="1">Uncharacterized protein</fullName>
    </submittedName>
</protein>
<comment type="caution">
    <text evidence="1">The sequence shown here is derived from an EMBL/GenBank/DDBJ whole genome shotgun (WGS) entry which is preliminary data.</text>
</comment>
<organism evidence="1 2">
    <name type="scientific">Trifolium medium</name>
    <dbReference type="NCBI Taxonomy" id="97028"/>
    <lineage>
        <taxon>Eukaryota</taxon>
        <taxon>Viridiplantae</taxon>
        <taxon>Streptophyta</taxon>
        <taxon>Embryophyta</taxon>
        <taxon>Tracheophyta</taxon>
        <taxon>Spermatophyta</taxon>
        <taxon>Magnoliopsida</taxon>
        <taxon>eudicotyledons</taxon>
        <taxon>Gunneridae</taxon>
        <taxon>Pentapetalae</taxon>
        <taxon>rosids</taxon>
        <taxon>fabids</taxon>
        <taxon>Fabales</taxon>
        <taxon>Fabaceae</taxon>
        <taxon>Papilionoideae</taxon>
        <taxon>50 kb inversion clade</taxon>
        <taxon>NPAAA clade</taxon>
        <taxon>Hologalegina</taxon>
        <taxon>IRL clade</taxon>
        <taxon>Trifolieae</taxon>
        <taxon>Trifolium</taxon>
    </lineage>
</organism>
<keyword evidence="2" id="KW-1185">Reference proteome</keyword>
<proteinExistence type="predicted"/>
<feature type="non-terminal residue" evidence="1">
    <location>
        <position position="1"/>
    </location>
</feature>
<sequence length="70" mass="7713">ARVAKLTTENTSLKSNLSECISRALGACAVSFGNALDQVELYLGRSLPRDKFDPQCRVRDGKLVLYTRPV</sequence>
<evidence type="ECO:0000313" key="2">
    <source>
        <dbReference type="Proteomes" id="UP000265520"/>
    </source>
</evidence>
<accession>A0A392TG77</accession>
<dbReference type="EMBL" id="LXQA010572249">
    <property type="protein sequence ID" value="MCI59932.1"/>
    <property type="molecule type" value="Genomic_DNA"/>
</dbReference>
<dbReference type="Proteomes" id="UP000265520">
    <property type="component" value="Unassembled WGS sequence"/>
</dbReference>
<name>A0A392TG77_9FABA</name>
<dbReference type="AlphaFoldDB" id="A0A392TG77"/>
<evidence type="ECO:0000313" key="1">
    <source>
        <dbReference type="EMBL" id="MCI59932.1"/>
    </source>
</evidence>